<dbReference type="PIRSF" id="PIRSF037834">
    <property type="entry name" value="PA_CoA_Oase3"/>
    <property type="match status" value="1"/>
</dbReference>
<dbReference type="InterPro" id="IPR012347">
    <property type="entry name" value="Ferritin-like"/>
</dbReference>
<dbReference type="PANTHER" id="PTHR30458:SF0">
    <property type="entry name" value="1,2-PHENYLACETYL-COA EPOXIDASE, SUBUNIT C"/>
    <property type="match status" value="1"/>
</dbReference>
<evidence type="ECO:0000313" key="2">
    <source>
        <dbReference type="Proteomes" id="UP000061432"/>
    </source>
</evidence>
<dbReference type="GO" id="GO:0010124">
    <property type="term" value="P:phenylacetate catabolic process"/>
    <property type="evidence" value="ECO:0007669"/>
    <property type="project" value="InterPro"/>
</dbReference>
<dbReference type="InterPro" id="IPR011882">
    <property type="entry name" value="PaaC"/>
</dbReference>
<dbReference type="InterPro" id="IPR009078">
    <property type="entry name" value="Ferritin-like_SF"/>
</dbReference>
<sequence>MMSSLPDVMTKDAAALAAAAAAGAHPAPEAARDAPLAPARAALFEFLTRMGDNTLVLGHRLSEWCGHGPVLEEDIGVANIALDLIGQTQFWLGLAGEVEGRGRTADDLAFLRDVWDFRNVLMVELPNGDFGQTVMRQFLFDAWHVAMLRALTASSEPRVAEIAAKAIKEAHYHLEKSADLVVRLGDGTEESHRRMQAALDILWPYAGELFLSDAADATLADAGIAPDPASLRAAFDGTVLPVLAEATLAVPPGSFAQKGGRRGVHTEHLGRMLAEMQFLQRAYPGATW</sequence>
<dbReference type="FunFam" id="1.20.1260.10:FF:000012">
    <property type="entry name" value="1,2-phenylacetyl-CoA epoxidase, subunit C"/>
    <property type="match status" value="1"/>
</dbReference>
<proteinExistence type="predicted"/>
<dbReference type="Pfam" id="PF05138">
    <property type="entry name" value="PaaA_PaaC"/>
    <property type="match status" value="1"/>
</dbReference>
<dbReference type="InterPro" id="IPR052703">
    <property type="entry name" value="Aromatic_CoA_ox/epox"/>
</dbReference>
<name>A0A0C6FMP2_9HYPH</name>
<dbReference type="Gene3D" id="1.20.1260.10">
    <property type="match status" value="1"/>
</dbReference>
<protein>
    <submittedName>
        <fullName evidence="1">Phenylacetic acid degradation protein</fullName>
    </submittedName>
</protein>
<gene>
    <name evidence="1" type="ORF">Maq22A_c01620</name>
</gene>
<dbReference type="InterPro" id="IPR007814">
    <property type="entry name" value="PaaA_PaaC"/>
</dbReference>
<dbReference type="PATRIC" id="fig|270351.10.peg.329"/>
<dbReference type="AlphaFoldDB" id="A0A0C6FMP2"/>
<reference evidence="1 2" key="1">
    <citation type="journal article" date="2015" name="Genome Announc.">
        <title>Complete Genome Sequence of Methylobacterium aquaticum Strain 22A, Isolated from Racomitrium japonicum Moss.</title>
        <authorList>
            <person name="Tani A."/>
            <person name="Ogura Y."/>
            <person name="Hayashi T."/>
            <person name="Kimbara K."/>
        </authorList>
    </citation>
    <scope>NUCLEOTIDE SEQUENCE [LARGE SCALE GENOMIC DNA]</scope>
    <source>
        <strain evidence="1 2">MA-22A</strain>
    </source>
</reference>
<dbReference type="PANTHER" id="PTHR30458">
    <property type="entry name" value="PHENYLACETIC ACID DEGRADATION PROTEIN PAA"/>
    <property type="match status" value="1"/>
</dbReference>
<dbReference type="EMBL" id="AP014704">
    <property type="protein sequence ID" value="BAQ43820.1"/>
    <property type="molecule type" value="Genomic_DNA"/>
</dbReference>
<dbReference type="Proteomes" id="UP000061432">
    <property type="component" value="Chromosome"/>
</dbReference>
<evidence type="ECO:0000313" key="1">
    <source>
        <dbReference type="EMBL" id="BAQ43820.1"/>
    </source>
</evidence>
<organism evidence="1 2">
    <name type="scientific">Methylobacterium aquaticum</name>
    <dbReference type="NCBI Taxonomy" id="270351"/>
    <lineage>
        <taxon>Bacteria</taxon>
        <taxon>Pseudomonadati</taxon>
        <taxon>Pseudomonadota</taxon>
        <taxon>Alphaproteobacteria</taxon>
        <taxon>Hyphomicrobiales</taxon>
        <taxon>Methylobacteriaceae</taxon>
        <taxon>Methylobacterium</taxon>
    </lineage>
</organism>
<dbReference type="KEGG" id="maqu:Maq22A_c01620"/>
<dbReference type="GO" id="GO:0005829">
    <property type="term" value="C:cytosol"/>
    <property type="evidence" value="ECO:0007669"/>
    <property type="project" value="TreeGrafter"/>
</dbReference>
<dbReference type="NCBIfam" id="TIGR02158">
    <property type="entry name" value="PA_CoA_Oxy3"/>
    <property type="match status" value="1"/>
</dbReference>
<accession>A0A0C6FMP2</accession>
<dbReference type="STRING" id="270351.Maq22A_c01620"/>
<dbReference type="SUPFAM" id="SSF47240">
    <property type="entry name" value="Ferritin-like"/>
    <property type="match status" value="1"/>
</dbReference>
<reference evidence="2" key="2">
    <citation type="submission" date="2015-01" db="EMBL/GenBank/DDBJ databases">
        <title>Complete genome sequence of Methylobacterium aquaticum strain 22A.</title>
        <authorList>
            <person name="Tani A."/>
            <person name="Ogura Y."/>
            <person name="Hayashi T."/>
        </authorList>
    </citation>
    <scope>NUCLEOTIDE SEQUENCE [LARGE SCALE GENOMIC DNA]</scope>
    <source>
        <strain evidence="2">MA-22A</strain>
    </source>
</reference>